<dbReference type="EMBL" id="JAMDGY010000030">
    <property type="protein sequence ID" value="MDD0991530.1"/>
    <property type="molecule type" value="Genomic_DNA"/>
</dbReference>
<dbReference type="RefSeq" id="WP_273912510.1">
    <property type="nucleotide sequence ID" value="NZ_JAMDGX010000062.1"/>
</dbReference>
<evidence type="ECO:0000256" key="1">
    <source>
        <dbReference type="SAM" id="Phobius"/>
    </source>
</evidence>
<name>A0ABT5NTM3_9PSED</name>
<keyword evidence="3" id="KW-1185">Reference proteome</keyword>
<accession>A0ABT5NTM3</accession>
<proteinExistence type="predicted"/>
<keyword evidence="1" id="KW-1133">Transmembrane helix</keyword>
<sequence length="52" mass="5738">MTGKDTFEEEKKPLLQRLGWLAVIWTGSVLTLAVFAWLVRLFMSAAGLSTPG</sequence>
<evidence type="ECO:0000313" key="3">
    <source>
        <dbReference type="Proteomes" id="UP001148203"/>
    </source>
</evidence>
<keyword evidence="1" id="KW-0472">Membrane</keyword>
<protein>
    <submittedName>
        <fullName evidence="2">DUF2474 domain-containing protein</fullName>
    </submittedName>
</protein>
<comment type="caution">
    <text evidence="2">The sequence shown here is derived from an EMBL/GenBank/DDBJ whole genome shotgun (WGS) entry which is preliminary data.</text>
</comment>
<keyword evidence="1" id="KW-0812">Transmembrane</keyword>
<evidence type="ECO:0000313" key="2">
    <source>
        <dbReference type="EMBL" id="MDD0991530.1"/>
    </source>
</evidence>
<dbReference type="Proteomes" id="UP001148203">
    <property type="component" value="Unassembled WGS sequence"/>
</dbReference>
<feature type="transmembrane region" description="Helical" evidence="1">
    <location>
        <begin position="20"/>
        <end position="39"/>
    </location>
</feature>
<dbReference type="InterPro" id="IPR018895">
    <property type="entry name" value="DUF2474"/>
</dbReference>
<reference evidence="2 3" key="1">
    <citation type="submission" date="2022-05" db="EMBL/GenBank/DDBJ databases">
        <title>Novel Pseudomonas spp. Isolated from a Rainbow Trout Aquaculture Facility.</title>
        <authorList>
            <person name="Testerman T."/>
            <person name="Graf J."/>
        </authorList>
    </citation>
    <scope>NUCLEOTIDE SEQUENCE [LARGE SCALE GENOMIC DNA]</scope>
    <source>
        <strain evidence="2 3">ID681</strain>
    </source>
</reference>
<organism evidence="2 3">
    <name type="scientific">Pseudomonas fontis</name>
    <dbReference type="NCBI Taxonomy" id="2942633"/>
    <lineage>
        <taxon>Bacteria</taxon>
        <taxon>Pseudomonadati</taxon>
        <taxon>Pseudomonadota</taxon>
        <taxon>Gammaproteobacteria</taxon>
        <taxon>Pseudomonadales</taxon>
        <taxon>Pseudomonadaceae</taxon>
        <taxon>Pseudomonas</taxon>
    </lineage>
</organism>
<gene>
    <name evidence="2" type="ORF">M5G11_13370</name>
</gene>
<dbReference type="Pfam" id="PF10617">
    <property type="entry name" value="DUF2474"/>
    <property type="match status" value="1"/>
</dbReference>